<reference evidence="3 4" key="1">
    <citation type="submission" date="2019-04" db="EMBL/GenBank/DDBJ databases">
        <title>Niastella caeni sp. nov., isolated from activated sludge.</title>
        <authorList>
            <person name="Sheng M."/>
        </authorList>
    </citation>
    <scope>NUCLEOTIDE SEQUENCE [LARGE SCALE GENOMIC DNA]</scope>
    <source>
        <strain evidence="3 4">HX-2-15</strain>
    </source>
</reference>
<keyword evidence="4" id="KW-1185">Reference proteome</keyword>
<dbReference type="PANTHER" id="PTHR46558:SF13">
    <property type="entry name" value="HTH-TYPE TRANSCRIPTIONAL REGULATOR IMMR"/>
    <property type="match status" value="1"/>
</dbReference>
<evidence type="ECO:0000313" key="4">
    <source>
        <dbReference type="Proteomes" id="UP000306918"/>
    </source>
</evidence>
<dbReference type="GO" id="GO:0003677">
    <property type="term" value="F:DNA binding"/>
    <property type="evidence" value="ECO:0007669"/>
    <property type="project" value="UniProtKB-KW"/>
</dbReference>
<gene>
    <name evidence="3" type="ORF">FAM09_03425</name>
</gene>
<evidence type="ECO:0000313" key="3">
    <source>
        <dbReference type="EMBL" id="THU41177.1"/>
    </source>
</evidence>
<protein>
    <submittedName>
        <fullName evidence="3">Helix-turn-helix transcriptional regulator</fullName>
    </submittedName>
</protein>
<name>A0A4S8HZK2_9BACT</name>
<evidence type="ECO:0000256" key="1">
    <source>
        <dbReference type="ARBA" id="ARBA00023125"/>
    </source>
</evidence>
<comment type="caution">
    <text evidence="3">The sequence shown here is derived from an EMBL/GenBank/DDBJ whole genome shotgun (WGS) entry which is preliminary data.</text>
</comment>
<dbReference type="OrthoDB" id="678653at2"/>
<dbReference type="EMBL" id="STFF01000001">
    <property type="protein sequence ID" value="THU41177.1"/>
    <property type="molecule type" value="Genomic_DNA"/>
</dbReference>
<dbReference type="Pfam" id="PF01381">
    <property type="entry name" value="HTH_3"/>
    <property type="match status" value="1"/>
</dbReference>
<dbReference type="CDD" id="cd00093">
    <property type="entry name" value="HTH_XRE"/>
    <property type="match status" value="1"/>
</dbReference>
<dbReference type="Proteomes" id="UP000306918">
    <property type="component" value="Unassembled WGS sequence"/>
</dbReference>
<dbReference type="SMART" id="SM00530">
    <property type="entry name" value="HTH_XRE"/>
    <property type="match status" value="1"/>
</dbReference>
<dbReference type="PROSITE" id="PS50943">
    <property type="entry name" value="HTH_CROC1"/>
    <property type="match status" value="1"/>
</dbReference>
<accession>A0A4S8HZK2</accession>
<dbReference type="PANTHER" id="PTHR46558">
    <property type="entry name" value="TRACRIPTIONAL REGULATORY PROTEIN-RELATED-RELATED"/>
    <property type="match status" value="1"/>
</dbReference>
<dbReference type="AlphaFoldDB" id="A0A4S8HZK2"/>
<feature type="domain" description="HTH cro/C1-type" evidence="2">
    <location>
        <begin position="17"/>
        <end position="71"/>
    </location>
</feature>
<organism evidence="3 4">
    <name type="scientific">Niastella caeni</name>
    <dbReference type="NCBI Taxonomy" id="2569763"/>
    <lineage>
        <taxon>Bacteria</taxon>
        <taxon>Pseudomonadati</taxon>
        <taxon>Bacteroidota</taxon>
        <taxon>Chitinophagia</taxon>
        <taxon>Chitinophagales</taxon>
        <taxon>Chitinophagaceae</taxon>
        <taxon>Niastella</taxon>
    </lineage>
</organism>
<evidence type="ECO:0000259" key="2">
    <source>
        <dbReference type="PROSITE" id="PS50943"/>
    </source>
</evidence>
<sequence>MSPKKYEQYHKFITERLVKAREEAELTQKAVAETLIISQSELSKIENGQRQIDFIMLIALSELYNKNVSFFIPPKL</sequence>
<dbReference type="SUPFAM" id="SSF47413">
    <property type="entry name" value="lambda repressor-like DNA-binding domains"/>
    <property type="match status" value="1"/>
</dbReference>
<dbReference type="InterPro" id="IPR001387">
    <property type="entry name" value="Cro/C1-type_HTH"/>
</dbReference>
<proteinExistence type="predicted"/>
<keyword evidence="1" id="KW-0238">DNA-binding</keyword>
<dbReference type="InterPro" id="IPR010982">
    <property type="entry name" value="Lambda_DNA-bd_dom_sf"/>
</dbReference>
<dbReference type="RefSeq" id="WP_136575667.1">
    <property type="nucleotide sequence ID" value="NZ_STFF01000001.1"/>
</dbReference>
<dbReference type="Gene3D" id="1.10.260.40">
    <property type="entry name" value="lambda repressor-like DNA-binding domains"/>
    <property type="match status" value="1"/>
</dbReference>